<feature type="non-terminal residue" evidence="2">
    <location>
        <position position="103"/>
    </location>
</feature>
<feature type="region of interest" description="Disordered" evidence="1">
    <location>
        <begin position="1"/>
        <end position="22"/>
    </location>
</feature>
<protein>
    <submittedName>
        <fullName evidence="2">Uncharacterized protein</fullName>
    </submittedName>
</protein>
<dbReference type="Proteomes" id="UP000837857">
    <property type="component" value="Chromosome 1"/>
</dbReference>
<accession>A0ABN8HLI6</accession>
<evidence type="ECO:0000313" key="2">
    <source>
        <dbReference type="EMBL" id="CAH2035912.1"/>
    </source>
</evidence>
<sequence>MELDNLPVPTPPTAVLFPPPPSPKGARNISILHVYDKGAVQRARRTGNVSLAAHRRKRLGAACSRRAGIDPAHWDTRSNRSYFADGHDTTAARERRDTLSSVV</sequence>
<feature type="compositionally biased region" description="Pro residues" evidence="1">
    <location>
        <begin position="8"/>
        <end position="22"/>
    </location>
</feature>
<feature type="region of interest" description="Disordered" evidence="1">
    <location>
        <begin position="74"/>
        <end position="103"/>
    </location>
</feature>
<evidence type="ECO:0000256" key="1">
    <source>
        <dbReference type="SAM" id="MobiDB-lite"/>
    </source>
</evidence>
<dbReference type="EMBL" id="OW152813">
    <property type="protein sequence ID" value="CAH2035912.1"/>
    <property type="molecule type" value="Genomic_DNA"/>
</dbReference>
<name>A0ABN8HLI6_9NEOP</name>
<organism evidence="2 3">
    <name type="scientific">Iphiclides podalirius</name>
    <name type="common">scarce swallowtail</name>
    <dbReference type="NCBI Taxonomy" id="110791"/>
    <lineage>
        <taxon>Eukaryota</taxon>
        <taxon>Metazoa</taxon>
        <taxon>Ecdysozoa</taxon>
        <taxon>Arthropoda</taxon>
        <taxon>Hexapoda</taxon>
        <taxon>Insecta</taxon>
        <taxon>Pterygota</taxon>
        <taxon>Neoptera</taxon>
        <taxon>Endopterygota</taxon>
        <taxon>Lepidoptera</taxon>
        <taxon>Glossata</taxon>
        <taxon>Ditrysia</taxon>
        <taxon>Papilionoidea</taxon>
        <taxon>Papilionidae</taxon>
        <taxon>Papilioninae</taxon>
        <taxon>Iphiclides</taxon>
    </lineage>
</organism>
<keyword evidence="3" id="KW-1185">Reference proteome</keyword>
<reference evidence="2" key="1">
    <citation type="submission" date="2022-03" db="EMBL/GenBank/DDBJ databases">
        <authorList>
            <person name="Martin H S."/>
        </authorList>
    </citation>
    <scope>NUCLEOTIDE SEQUENCE</scope>
</reference>
<feature type="compositionally biased region" description="Basic and acidic residues" evidence="1">
    <location>
        <begin position="85"/>
        <end position="103"/>
    </location>
</feature>
<gene>
    <name evidence="2" type="ORF">IPOD504_LOCUS756</name>
</gene>
<evidence type="ECO:0000313" key="3">
    <source>
        <dbReference type="Proteomes" id="UP000837857"/>
    </source>
</evidence>
<proteinExistence type="predicted"/>